<protein>
    <submittedName>
        <fullName evidence="1">Uncharacterized protein</fullName>
    </submittedName>
</protein>
<sequence>MTGNIPYHPAYTGEYHKGFFKLLFCIATVNQNENKFSRGVF</sequence>
<dbReference type="KEGG" id="mpi:Mpet_1418"/>
<dbReference type="Proteomes" id="UP000006565">
    <property type="component" value="Chromosome"/>
</dbReference>
<dbReference type="EMBL" id="CP002117">
    <property type="protein sequence ID" value="ADN36178.1"/>
    <property type="molecule type" value="Genomic_DNA"/>
</dbReference>
<keyword evidence="2" id="KW-1185">Reference proteome</keyword>
<proteinExistence type="predicted"/>
<name>E1RFE8_METP4</name>
<evidence type="ECO:0000313" key="2">
    <source>
        <dbReference type="Proteomes" id="UP000006565"/>
    </source>
</evidence>
<dbReference type="AlphaFoldDB" id="E1RFE8"/>
<accession>E1RFE8</accession>
<dbReference type="HOGENOM" id="CLU_3263823_0_0_2"/>
<gene>
    <name evidence="1" type="ordered locus">Mpet_1418</name>
</gene>
<organism evidence="1 2">
    <name type="scientific">Methanolacinia petrolearia (strain DSM 11571 / OCM 486 / SEBR 4847)</name>
    <name type="common">Methanoplanus petrolearius</name>
    <dbReference type="NCBI Taxonomy" id="679926"/>
    <lineage>
        <taxon>Archaea</taxon>
        <taxon>Methanobacteriati</taxon>
        <taxon>Methanobacteriota</taxon>
        <taxon>Stenosarchaea group</taxon>
        <taxon>Methanomicrobia</taxon>
        <taxon>Methanomicrobiales</taxon>
        <taxon>Methanomicrobiaceae</taxon>
        <taxon>Methanolacinia</taxon>
    </lineage>
</organism>
<dbReference type="STRING" id="679926.Mpet_1418"/>
<reference evidence="1 2" key="1">
    <citation type="journal article" date="2010" name="Stand. Genomic Sci.">
        <title>Complete genome sequence of Methanoplanus petrolearius type strain (SEBR 4847).</title>
        <authorList>
            <person name="Brambilla E."/>
            <person name="Djao O.D."/>
            <person name="Daligault H."/>
            <person name="Lapidus A."/>
            <person name="Lucas S."/>
            <person name="Hammon N."/>
            <person name="Nolan M."/>
            <person name="Tice H."/>
            <person name="Cheng J.F."/>
            <person name="Han C."/>
            <person name="Tapia R."/>
            <person name="Goodwin L."/>
            <person name="Pitluck S."/>
            <person name="Liolios K."/>
            <person name="Ivanova N."/>
            <person name="Mavromatis K."/>
            <person name="Mikhailova N."/>
            <person name="Pati A."/>
            <person name="Chen A."/>
            <person name="Palaniappan K."/>
            <person name="Land M."/>
            <person name="Hauser L."/>
            <person name="Chang Y.J."/>
            <person name="Jeffries C.D."/>
            <person name="Rohde M."/>
            <person name="Spring S."/>
            <person name="Sikorski J."/>
            <person name="Goker M."/>
            <person name="Woyke T."/>
            <person name="Bristow J."/>
            <person name="Eisen J.A."/>
            <person name="Markowitz V."/>
            <person name="Hugenholtz P."/>
            <person name="Kyrpides N.C."/>
            <person name="Klenk H.P."/>
        </authorList>
    </citation>
    <scope>NUCLEOTIDE SEQUENCE [LARGE SCALE GENOMIC DNA]</scope>
    <source>
        <strain evidence="2">DSM 11571 / OCM 486 / SEBR 4847</strain>
    </source>
</reference>
<evidence type="ECO:0000313" key="1">
    <source>
        <dbReference type="EMBL" id="ADN36178.1"/>
    </source>
</evidence>